<feature type="compositionally biased region" description="Basic and acidic residues" evidence="2">
    <location>
        <begin position="213"/>
        <end position="222"/>
    </location>
</feature>
<feature type="compositionally biased region" description="Basic residues" evidence="2">
    <location>
        <begin position="643"/>
        <end position="659"/>
    </location>
</feature>
<keyword evidence="1" id="KW-0175">Coiled coil</keyword>
<evidence type="ECO:0000313" key="3">
    <source>
        <dbReference type="EMBL" id="KAJ7224420.1"/>
    </source>
</evidence>
<feature type="coiled-coil region" evidence="1">
    <location>
        <begin position="332"/>
        <end position="369"/>
    </location>
</feature>
<feature type="compositionally biased region" description="Basic residues" evidence="2">
    <location>
        <begin position="1"/>
        <end position="14"/>
    </location>
</feature>
<reference evidence="3" key="1">
    <citation type="submission" date="2023-03" db="EMBL/GenBank/DDBJ databases">
        <title>Massive genome expansion in bonnet fungi (Mycena s.s.) driven by repeated elements and novel gene families across ecological guilds.</title>
        <authorList>
            <consortium name="Lawrence Berkeley National Laboratory"/>
            <person name="Harder C.B."/>
            <person name="Miyauchi S."/>
            <person name="Viragh M."/>
            <person name="Kuo A."/>
            <person name="Thoen E."/>
            <person name="Andreopoulos B."/>
            <person name="Lu D."/>
            <person name="Skrede I."/>
            <person name="Drula E."/>
            <person name="Henrissat B."/>
            <person name="Morin E."/>
            <person name="Kohler A."/>
            <person name="Barry K."/>
            <person name="LaButti K."/>
            <person name="Morin E."/>
            <person name="Salamov A."/>
            <person name="Lipzen A."/>
            <person name="Mereny Z."/>
            <person name="Hegedus B."/>
            <person name="Baldrian P."/>
            <person name="Stursova M."/>
            <person name="Weitz H."/>
            <person name="Taylor A."/>
            <person name="Grigoriev I.V."/>
            <person name="Nagy L.G."/>
            <person name="Martin F."/>
            <person name="Kauserud H."/>
        </authorList>
    </citation>
    <scope>NUCLEOTIDE SEQUENCE</scope>
    <source>
        <strain evidence="3">9144</strain>
    </source>
</reference>
<dbReference type="Proteomes" id="UP001219525">
    <property type="component" value="Unassembled WGS sequence"/>
</dbReference>
<feature type="compositionally biased region" description="Basic and acidic residues" evidence="2">
    <location>
        <begin position="504"/>
        <end position="521"/>
    </location>
</feature>
<sequence>MPPRKQRRQKKKKGQSFAHLPAPEDVEQTADPPIAPIAGRESQVLDTGQSAPAQGVSSNQSIGPRSRSSGDGASPREEKLPSGYYFRSSLSSLTPSRDELAFHRALQSGRNLPALRRATVEEVEDEGDHPQRRAQSTRHSSERLGHRRPESAPVHGHDDEAAAQLSTRAVRPEMVPLPEGSTTTEAKPKSSMGNPLNSLLDEYATSSGYTLPDEQRRAERRREKQRMRTRSNERSSLSKVSRVADGEHRRDAANWNEVNQRCIDEAIAREREVREDPVAFKRWCEELRRKENELRELRIAADHEYAVEMQANEDAKLAMQLDREEREAIGRRESAHREIADQKVQMAKLEEELRQRREATAELEAKIQDSVDRAARRALSRAGSQVGNPRAVPVGASDEHSSNVKLKIHSFNDRVILQRIRLQDLMKDGHSRYPDQGIDWDKNHKPFEVGSAPERGSSVGTCGGQKAALDPGNGLKKLVGSSPLRSQSFMPAAESSARNGPLEQRLKEPQPKNEVSAREFYTRPGYAPVPPSSGGSSSSSDTRSDRSDATYQPETNYFGSTDSDSAFDHAPGSESDSEDVTPEHNRNSPPHTRSGAIYRAGGMPPDDSGEGSSSSYGSDANNGGNRSSGRSPNRRRPGESVRSARHRRRRNTRCNHHSHGVRDNRMHLVEPGDPVSAGIPARNVKKWRRSLHRHYEQYLKETLGKRSAMQSVFDEHKNLKFPSPTSYNGSGDINKFDEHIMLLCHWMELLGLGGRRNDHKRVLMHGFYLSGPAKEWYEQNVKGMYRPKRNWTHIELILGLFDRFIDNACVQKATDSFWSTKYSPEVGLWASTMN</sequence>
<protein>
    <submittedName>
        <fullName evidence="3">Uncharacterized protein</fullName>
    </submittedName>
</protein>
<feature type="compositionally biased region" description="Polar residues" evidence="2">
    <location>
        <begin position="549"/>
        <end position="564"/>
    </location>
</feature>
<evidence type="ECO:0000313" key="4">
    <source>
        <dbReference type="Proteomes" id="UP001219525"/>
    </source>
</evidence>
<feature type="region of interest" description="Disordered" evidence="2">
    <location>
        <begin position="104"/>
        <end position="248"/>
    </location>
</feature>
<dbReference type="EMBL" id="JARJCW010000005">
    <property type="protein sequence ID" value="KAJ7224420.1"/>
    <property type="molecule type" value="Genomic_DNA"/>
</dbReference>
<feature type="compositionally biased region" description="Basic and acidic residues" evidence="2">
    <location>
        <begin position="660"/>
        <end position="670"/>
    </location>
</feature>
<feature type="region of interest" description="Disordered" evidence="2">
    <location>
        <begin position="449"/>
        <end position="677"/>
    </location>
</feature>
<keyword evidence="4" id="KW-1185">Reference proteome</keyword>
<feature type="compositionally biased region" description="Polar residues" evidence="2">
    <location>
        <begin position="180"/>
        <end position="197"/>
    </location>
</feature>
<dbReference type="AlphaFoldDB" id="A0AAD6YN81"/>
<evidence type="ECO:0000256" key="1">
    <source>
        <dbReference type="SAM" id="Coils"/>
    </source>
</evidence>
<feature type="compositionally biased region" description="Low complexity" evidence="2">
    <location>
        <begin position="601"/>
        <end position="631"/>
    </location>
</feature>
<feature type="compositionally biased region" description="Basic and acidic residues" evidence="2">
    <location>
        <begin position="139"/>
        <end position="160"/>
    </location>
</feature>
<gene>
    <name evidence="3" type="ORF">GGX14DRAFT_557298</name>
</gene>
<comment type="caution">
    <text evidence="3">The sequence shown here is derived from an EMBL/GenBank/DDBJ whole genome shotgun (WGS) entry which is preliminary data.</text>
</comment>
<feature type="compositionally biased region" description="Low complexity" evidence="2">
    <location>
        <begin position="532"/>
        <end position="541"/>
    </location>
</feature>
<accession>A0AAD6YN81</accession>
<feature type="compositionally biased region" description="Polar residues" evidence="2">
    <location>
        <begin position="44"/>
        <end position="71"/>
    </location>
</feature>
<proteinExistence type="predicted"/>
<feature type="region of interest" description="Disordered" evidence="2">
    <location>
        <begin position="1"/>
        <end position="82"/>
    </location>
</feature>
<organism evidence="3 4">
    <name type="scientific">Mycena pura</name>
    <dbReference type="NCBI Taxonomy" id="153505"/>
    <lineage>
        <taxon>Eukaryota</taxon>
        <taxon>Fungi</taxon>
        <taxon>Dikarya</taxon>
        <taxon>Basidiomycota</taxon>
        <taxon>Agaricomycotina</taxon>
        <taxon>Agaricomycetes</taxon>
        <taxon>Agaricomycetidae</taxon>
        <taxon>Agaricales</taxon>
        <taxon>Marasmiineae</taxon>
        <taxon>Mycenaceae</taxon>
        <taxon>Mycena</taxon>
    </lineage>
</organism>
<name>A0AAD6YN81_9AGAR</name>
<evidence type="ECO:0000256" key="2">
    <source>
        <dbReference type="SAM" id="MobiDB-lite"/>
    </source>
</evidence>